<organism evidence="7 8">
    <name type="scientific">Photobacterium sanctipauli</name>
    <dbReference type="NCBI Taxonomy" id="1342794"/>
    <lineage>
        <taxon>Bacteria</taxon>
        <taxon>Pseudomonadati</taxon>
        <taxon>Pseudomonadota</taxon>
        <taxon>Gammaproteobacteria</taxon>
        <taxon>Vibrionales</taxon>
        <taxon>Vibrionaceae</taxon>
        <taxon>Photobacterium</taxon>
    </lineage>
</organism>
<evidence type="ECO:0000256" key="5">
    <source>
        <dbReference type="ARBA" id="ARBA00023163"/>
    </source>
</evidence>
<keyword evidence="5" id="KW-0804">Transcription</keyword>
<dbReference type="GO" id="GO:0043565">
    <property type="term" value="F:sequence-specific DNA binding"/>
    <property type="evidence" value="ECO:0007669"/>
    <property type="project" value="InterPro"/>
</dbReference>
<dbReference type="InterPro" id="IPR018060">
    <property type="entry name" value="HTH_AraC"/>
</dbReference>
<dbReference type="InterPro" id="IPR009057">
    <property type="entry name" value="Homeodomain-like_sf"/>
</dbReference>
<keyword evidence="3" id="KW-0238">DNA-binding</keyword>
<evidence type="ECO:0000256" key="3">
    <source>
        <dbReference type="ARBA" id="ARBA00023125"/>
    </source>
</evidence>
<comment type="caution">
    <text evidence="7">The sequence shown here is derived from an EMBL/GenBank/DDBJ whole genome shotgun (WGS) entry which is preliminary data.</text>
</comment>
<keyword evidence="1" id="KW-0678">Repressor</keyword>
<dbReference type="EMBL" id="PYMA01000001">
    <property type="protein sequence ID" value="PSW21758.1"/>
    <property type="molecule type" value="Genomic_DNA"/>
</dbReference>
<evidence type="ECO:0000313" key="7">
    <source>
        <dbReference type="EMBL" id="PSW21758.1"/>
    </source>
</evidence>
<keyword evidence="4" id="KW-0010">Activator</keyword>
<gene>
    <name evidence="7" type="ORF">C9I98_00380</name>
</gene>
<dbReference type="Pfam" id="PF02311">
    <property type="entry name" value="AraC_binding"/>
    <property type="match status" value="1"/>
</dbReference>
<name>A0A2T3NZX2_9GAMM</name>
<dbReference type="InterPro" id="IPR003313">
    <property type="entry name" value="AraC-bd"/>
</dbReference>
<dbReference type="SMART" id="SM00342">
    <property type="entry name" value="HTH_ARAC"/>
    <property type="match status" value="1"/>
</dbReference>
<evidence type="ECO:0000256" key="2">
    <source>
        <dbReference type="ARBA" id="ARBA00023015"/>
    </source>
</evidence>
<feature type="domain" description="HTH araC/xylS-type" evidence="6">
    <location>
        <begin position="156"/>
        <end position="255"/>
    </location>
</feature>
<keyword evidence="8" id="KW-1185">Reference proteome</keyword>
<evidence type="ECO:0000259" key="6">
    <source>
        <dbReference type="PROSITE" id="PS01124"/>
    </source>
</evidence>
<evidence type="ECO:0000313" key="8">
    <source>
        <dbReference type="Proteomes" id="UP000241771"/>
    </source>
</evidence>
<dbReference type="SUPFAM" id="SSF51182">
    <property type="entry name" value="RmlC-like cupins"/>
    <property type="match status" value="1"/>
</dbReference>
<keyword evidence="2" id="KW-0805">Transcription regulation</keyword>
<dbReference type="InterPro" id="IPR018062">
    <property type="entry name" value="HTH_AraC-typ_CS"/>
</dbReference>
<dbReference type="InterPro" id="IPR011051">
    <property type="entry name" value="RmlC_Cupin_sf"/>
</dbReference>
<dbReference type="PANTHER" id="PTHR11019">
    <property type="entry name" value="HTH-TYPE TRANSCRIPTIONAL REGULATOR NIMR"/>
    <property type="match status" value="1"/>
</dbReference>
<dbReference type="PRINTS" id="PR00032">
    <property type="entry name" value="HTHARAC"/>
</dbReference>
<dbReference type="InterPro" id="IPR014710">
    <property type="entry name" value="RmlC-like_jellyroll"/>
</dbReference>
<dbReference type="PROSITE" id="PS01124">
    <property type="entry name" value="HTH_ARAC_FAMILY_2"/>
    <property type="match status" value="1"/>
</dbReference>
<dbReference type="InterPro" id="IPR020449">
    <property type="entry name" value="Tscrpt_reg_AraC-type_HTH"/>
</dbReference>
<dbReference type="RefSeq" id="WP_107271423.1">
    <property type="nucleotide sequence ID" value="NZ_JGVO01000486.1"/>
</dbReference>
<sequence>MSQMTNLPFQENTALPAVVIPKTYPDGHTIDWHNHEFAQLVYACQGVMIVESQQNLWVIPPQRAVWIPAKVKHKVSMHGQAQMQNVYIQDTLGRTFPDQSCVFNISPLMKELLQHLATIDLDQISQAEVERLIWVTLDQLQHADQTSLYLPVASDKRLSALCQALLDKPANNDSLSDWATSMNISSRTLSRLFRKEMGVSFVEYRQQARLLYALKQLAQGMPVTTVALEVGFTSLSAFNRLFKRTFGTTPSDFFK</sequence>
<dbReference type="Gene3D" id="1.10.10.60">
    <property type="entry name" value="Homeodomain-like"/>
    <property type="match status" value="1"/>
</dbReference>
<dbReference type="AlphaFoldDB" id="A0A2T3NZX2"/>
<proteinExistence type="predicted"/>
<reference evidence="7 8" key="1">
    <citation type="submission" date="2018-01" db="EMBL/GenBank/DDBJ databases">
        <title>Whole genome sequencing of Histamine producing bacteria.</title>
        <authorList>
            <person name="Butler K."/>
        </authorList>
    </citation>
    <scope>NUCLEOTIDE SEQUENCE [LARGE SCALE GENOMIC DNA]</scope>
    <source>
        <strain evidence="7 8">DSM 100436</strain>
    </source>
</reference>
<dbReference type="FunFam" id="1.10.10.60:FF:000132">
    <property type="entry name" value="AraC family transcriptional regulator"/>
    <property type="match status" value="1"/>
</dbReference>
<dbReference type="SUPFAM" id="SSF46689">
    <property type="entry name" value="Homeodomain-like"/>
    <property type="match status" value="1"/>
</dbReference>
<dbReference type="Gene3D" id="2.60.120.10">
    <property type="entry name" value="Jelly Rolls"/>
    <property type="match status" value="1"/>
</dbReference>
<dbReference type="PROSITE" id="PS00041">
    <property type="entry name" value="HTH_ARAC_FAMILY_1"/>
    <property type="match status" value="1"/>
</dbReference>
<dbReference type="OrthoDB" id="5949386at2"/>
<dbReference type="CDD" id="cd06124">
    <property type="entry name" value="cupin_NimR-like_N"/>
    <property type="match status" value="1"/>
</dbReference>
<protein>
    <submittedName>
        <fullName evidence="7">AraC family transcriptional regulator</fullName>
    </submittedName>
</protein>
<accession>A0A2T3NZX2</accession>
<evidence type="ECO:0000256" key="4">
    <source>
        <dbReference type="ARBA" id="ARBA00023159"/>
    </source>
</evidence>
<dbReference type="PANTHER" id="PTHR11019:SF199">
    <property type="entry name" value="HTH-TYPE TRANSCRIPTIONAL REGULATOR NIMR"/>
    <property type="match status" value="1"/>
</dbReference>
<evidence type="ECO:0000256" key="1">
    <source>
        <dbReference type="ARBA" id="ARBA00022491"/>
    </source>
</evidence>
<dbReference type="Pfam" id="PF12833">
    <property type="entry name" value="HTH_18"/>
    <property type="match status" value="1"/>
</dbReference>
<dbReference type="GO" id="GO:0003700">
    <property type="term" value="F:DNA-binding transcription factor activity"/>
    <property type="evidence" value="ECO:0007669"/>
    <property type="project" value="InterPro"/>
</dbReference>
<dbReference type="Proteomes" id="UP000241771">
    <property type="component" value="Unassembled WGS sequence"/>
</dbReference>